<comment type="caution">
    <text evidence="2">The sequence shown here is derived from an EMBL/GenBank/DDBJ whole genome shotgun (WGS) entry which is preliminary data.</text>
</comment>
<evidence type="ECO:0000313" key="2">
    <source>
        <dbReference type="EMBL" id="MBC8573647.1"/>
    </source>
</evidence>
<sequence>MSDIKLFSVNPEVRQMVASEVLLERELQTLIENNMDTFFGVRFLKSEYVITNGRMDSIGIDENNCPVIFEYKRSSNENVINQGLFYLDWLLDHKADFQLLVADILGQDTATSIDWSMPCVICIASGFTKYDLHAVNQMQRNIKLVRYQKYGNDLVLFEHLNAPAVPPIPLNNSDFPNSSAAKKSGDQKTHLEKLSAAPRELQDIYRSLCDYIESLGDDIVPNQLKLYLAYRKTKNIICIEIFRKMILLHLKINPDDIELEEGFTRDMRNIGHYGTGDLQVTIRTAKDYEKAKPLLNLAYNAAQ</sequence>
<keyword evidence="3" id="KW-1185">Reference proteome</keyword>
<dbReference type="InterPro" id="IPR043714">
    <property type="entry name" value="DUF5655"/>
</dbReference>
<evidence type="ECO:0000259" key="1">
    <source>
        <dbReference type="Pfam" id="PF18899"/>
    </source>
</evidence>
<accession>A0ABR7NB68</accession>
<evidence type="ECO:0000313" key="3">
    <source>
        <dbReference type="Proteomes" id="UP000657421"/>
    </source>
</evidence>
<gene>
    <name evidence="2" type="ORF">H8716_11225</name>
</gene>
<proteinExistence type="predicted"/>
<dbReference type="Pfam" id="PF18899">
    <property type="entry name" value="DUF5655"/>
    <property type="match status" value="1"/>
</dbReference>
<reference evidence="2 3" key="1">
    <citation type="submission" date="2020-08" db="EMBL/GenBank/DDBJ databases">
        <title>Genome public.</title>
        <authorList>
            <person name="Liu C."/>
            <person name="Sun Q."/>
        </authorList>
    </citation>
    <scope>NUCLEOTIDE SEQUENCE [LARGE SCALE GENOMIC DNA]</scope>
    <source>
        <strain evidence="2 3">NSJ-46</strain>
    </source>
</reference>
<dbReference type="EMBL" id="JACRSZ010000011">
    <property type="protein sequence ID" value="MBC8573647.1"/>
    <property type="molecule type" value="Genomic_DNA"/>
</dbReference>
<feature type="domain" description="DUF5655" evidence="1">
    <location>
        <begin position="194"/>
        <end position="299"/>
    </location>
</feature>
<dbReference type="InterPro" id="IPR011856">
    <property type="entry name" value="tRNA_endonuc-like_dom_sf"/>
</dbReference>
<name>A0ABR7NB68_9FIRM</name>
<dbReference type="Proteomes" id="UP000657421">
    <property type="component" value="Unassembled WGS sequence"/>
</dbReference>
<dbReference type="Gene3D" id="3.40.1350.10">
    <property type="match status" value="1"/>
</dbReference>
<protein>
    <submittedName>
        <fullName evidence="2">DUF91 domain-containing protein</fullName>
    </submittedName>
</protein>
<organism evidence="2 3">
    <name type="scientific">Jingyaoa shaoxingensis</name>
    <dbReference type="NCBI Taxonomy" id="2763671"/>
    <lineage>
        <taxon>Bacteria</taxon>
        <taxon>Bacillati</taxon>
        <taxon>Bacillota</taxon>
        <taxon>Clostridia</taxon>
        <taxon>Lachnospirales</taxon>
        <taxon>Lachnospiraceae</taxon>
        <taxon>Jingyaoa</taxon>
    </lineage>
</organism>